<dbReference type="EMBL" id="FUEG01000042">
    <property type="protein sequence ID" value="SJL17289.1"/>
    <property type="molecule type" value="Genomic_DNA"/>
</dbReference>
<keyword evidence="3" id="KW-1185">Reference proteome</keyword>
<organism evidence="2 3">
    <name type="scientific">Armillaria ostoyae</name>
    <name type="common">Armillaria root rot fungus</name>
    <dbReference type="NCBI Taxonomy" id="47428"/>
    <lineage>
        <taxon>Eukaryota</taxon>
        <taxon>Fungi</taxon>
        <taxon>Dikarya</taxon>
        <taxon>Basidiomycota</taxon>
        <taxon>Agaricomycotina</taxon>
        <taxon>Agaricomycetes</taxon>
        <taxon>Agaricomycetidae</taxon>
        <taxon>Agaricales</taxon>
        <taxon>Marasmiineae</taxon>
        <taxon>Physalacriaceae</taxon>
        <taxon>Armillaria</taxon>
    </lineage>
</organism>
<feature type="region of interest" description="Disordered" evidence="1">
    <location>
        <begin position="122"/>
        <end position="153"/>
    </location>
</feature>
<evidence type="ECO:0000313" key="3">
    <source>
        <dbReference type="Proteomes" id="UP000219338"/>
    </source>
</evidence>
<protein>
    <submittedName>
        <fullName evidence="2">Uncharacterized protein</fullName>
    </submittedName>
</protein>
<dbReference type="STRING" id="47428.A0A284S8E4"/>
<dbReference type="InterPro" id="IPR004242">
    <property type="entry name" value="Transposase_21"/>
</dbReference>
<evidence type="ECO:0000313" key="2">
    <source>
        <dbReference type="EMBL" id="SJL17289.1"/>
    </source>
</evidence>
<reference evidence="3" key="1">
    <citation type="journal article" date="2017" name="Nat. Ecol. Evol.">
        <title>Genome expansion and lineage-specific genetic innovations in the forest pathogenic fungi Armillaria.</title>
        <authorList>
            <person name="Sipos G."/>
            <person name="Prasanna A.N."/>
            <person name="Walter M.C."/>
            <person name="O'Connor E."/>
            <person name="Balint B."/>
            <person name="Krizsan K."/>
            <person name="Kiss B."/>
            <person name="Hess J."/>
            <person name="Varga T."/>
            <person name="Slot J."/>
            <person name="Riley R."/>
            <person name="Boka B."/>
            <person name="Rigling D."/>
            <person name="Barry K."/>
            <person name="Lee J."/>
            <person name="Mihaltcheva S."/>
            <person name="LaButti K."/>
            <person name="Lipzen A."/>
            <person name="Waldron R."/>
            <person name="Moloney N.M."/>
            <person name="Sperisen C."/>
            <person name="Kredics L."/>
            <person name="Vagvoelgyi C."/>
            <person name="Patrignani A."/>
            <person name="Fitzpatrick D."/>
            <person name="Nagy I."/>
            <person name="Doyle S."/>
            <person name="Anderson J.B."/>
            <person name="Grigoriev I.V."/>
            <person name="Gueldener U."/>
            <person name="Muensterkoetter M."/>
            <person name="Nagy L.G."/>
        </authorList>
    </citation>
    <scope>NUCLEOTIDE SEQUENCE [LARGE SCALE GENOMIC DNA]</scope>
    <source>
        <strain evidence="3">C18/9</strain>
    </source>
</reference>
<dbReference type="PANTHER" id="PTHR46579">
    <property type="entry name" value="F5/8 TYPE C DOMAIN-CONTAINING PROTEIN-RELATED"/>
    <property type="match status" value="1"/>
</dbReference>
<accession>A0A284S8E4</accession>
<dbReference type="AlphaFoldDB" id="A0A284S8E4"/>
<dbReference type="Proteomes" id="UP000219338">
    <property type="component" value="Unassembled WGS sequence"/>
</dbReference>
<name>A0A284S8E4_ARMOS</name>
<dbReference type="OrthoDB" id="2742740at2759"/>
<sequence>MLSTVMLDGPLQQIFFLTEEEEDAMKICGCYSTKDDEAYCHRKKLKCIEAYITQLTLMINALTLPQQEEPQVLITPDTDVQEPMPVMCLVTHNPNGHRRHFKTAQKHVKQEQLEIANAVRSATPPLDSSLNGSALPAINKSHLPGPSDYGNVEQHSNIAHSSACASGTDLTHDEEILDDLDEDLAGEESEDVNMDVDIDKSDAEFNQSDDSLSLSNQTTSPEEIDNDVAVVPHPGEIPQLFQDELGQCILDGPDNEYTKDNEDIQDREDLNDADTNMRDLFMDTFSFHDYNTNSEQDINEGLAPMGPAFDDTASIDSNWEDGIDNFTKAWSSDIKTSCEFIECLKTASHDGLDPEILAQVLLLEEACVPVTLSPNERLSIDIFLAVTNALEATYNAVKLALEHRSGDIQILSYYKVKKLLQDISRVIPIISPTALSVENIVTPKLVLWRSPESAEEMQYRCKYMENVLDELVQLEGVWTSLFRDFFNGSDYLYAVLDGKIKPGDMVLIFSMDGVQLYRMKMSDCWMYIWIILDLSPDVHYQKKHVLLGGFIPGPDKPKNLDSFIFLGLHHLAAIQKDSLTIWNAKDDIVFQSNPFLTLVTADSPAMAALSGCVGHHGKCGCRLYCPLIGHRKEGGAHYYPALKKPQSYTIEGCDHDDVSLDNLLNDFTSKNKITSGYKAWEFLQYFFGLGPALLYGLLPEPYYGYYCKIVQSIRILLQEEIKPHQLSKANDLLLNATTEFEDIYVKRRSDRLHFIRQSVHSPNHLPQEVSQIGPGIIYSQWPIERTFGNIEEEVKQHSNAFANMTQQGIRRCQVNALKAMMPELDPPAMRSKCGIDLGKGYTLLGPCDTTWQRLQPCEVDALQVYKESKGDTISDDWDPSIMKWAHVQLPNNQIT</sequence>
<gene>
    <name evidence="2" type="ORF">ARMOST_20836</name>
</gene>
<evidence type="ECO:0000256" key="1">
    <source>
        <dbReference type="SAM" id="MobiDB-lite"/>
    </source>
</evidence>
<dbReference type="Pfam" id="PF02992">
    <property type="entry name" value="Transposase_21"/>
    <property type="match status" value="1"/>
</dbReference>
<proteinExistence type="predicted"/>
<dbReference type="PANTHER" id="PTHR46579:SF1">
    <property type="entry name" value="F5_8 TYPE C DOMAIN-CONTAINING PROTEIN"/>
    <property type="match status" value="1"/>
</dbReference>